<dbReference type="STRING" id="3750.A0A498HG28"/>
<dbReference type="Pfam" id="PF00646">
    <property type="entry name" value="F-box"/>
    <property type="match status" value="1"/>
</dbReference>
<dbReference type="EMBL" id="RDQH01000343">
    <property type="protein sequence ID" value="RXH68091.1"/>
    <property type="molecule type" value="Genomic_DNA"/>
</dbReference>
<comment type="caution">
    <text evidence="2">The sequence shown here is derived from an EMBL/GenBank/DDBJ whole genome shotgun (WGS) entry which is preliminary data.</text>
</comment>
<dbReference type="InterPro" id="IPR055357">
    <property type="entry name" value="LRR_At1g61320_AtMIF1"/>
</dbReference>
<protein>
    <recommendedName>
        <fullName evidence="1">F-box domain-containing protein</fullName>
    </recommendedName>
</protein>
<organism evidence="2 3">
    <name type="scientific">Malus domestica</name>
    <name type="common">Apple</name>
    <name type="synonym">Pyrus malus</name>
    <dbReference type="NCBI Taxonomy" id="3750"/>
    <lineage>
        <taxon>Eukaryota</taxon>
        <taxon>Viridiplantae</taxon>
        <taxon>Streptophyta</taxon>
        <taxon>Embryophyta</taxon>
        <taxon>Tracheophyta</taxon>
        <taxon>Spermatophyta</taxon>
        <taxon>Magnoliopsida</taxon>
        <taxon>eudicotyledons</taxon>
        <taxon>Gunneridae</taxon>
        <taxon>Pentapetalae</taxon>
        <taxon>rosids</taxon>
        <taxon>fabids</taxon>
        <taxon>Rosales</taxon>
        <taxon>Rosaceae</taxon>
        <taxon>Amygdaloideae</taxon>
        <taxon>Maleae</taxon>
        <taxon>Malus</taxon>
    </lineage>
</organism>
<dbReference type="PANTHER" id="PTHR34223">
    <property type="entry name" value="OS11G0201299 PROTEIN"/>
    <property type="match status" value="1"/>
</dbReference>
<dbReference type="InterPro" id="IPR032675">
    <property type="entry name" value="LRR_dom_sf"/>
</dbReference>
<dbReference type="PANTHER" id="PTHR34223:SF51">
    <property type="entry name" value="OS06G0556300 PROTEIN"/>
    <property type="match status" value="1"/>
</dbReference>
<name>A0A498HG28_MALDO</name>
<reference evidence="2 3" key="1">
    <citation type="submission" date="2018-10" db="EMBL/GenBank/DDBJ databases">
        <title>A high-quality apple genome assembly.</title>
        <authorList>
            <person name="Hu J."/>
        </authorList>
    </citation>
    <scope>NUCLEOTIDE SEQUENCE [LARGE SCALE GENOMIC DNA]</scope>
    <source>
        <strain evidence="3">cv. HFTH1</strain>
        <tissue evidence="2">Young leaf</tissue>
    </source>
</reference>
<dbReference type="Gene3D" id="3.80.10.10">
    <property type="entry name" value="Ribonuclease Inhibitor"/>
    <property type="match status" value="1"/>
</dbReference>
<dbReference type="CDD" id="cd22160">
    <property type="entry name" value="F-box_AtFBL13-like"/>
    <property type="match status" value="1"/>
</dbReference>
<evidence type="ECO:0000313" key="3">
    <source>
        <dbReference type="Proteomes" id="UP000290289"/>
    </source>
</evidence>
<sequence>MEPTNENPTAAITNRNLNDLPDEILIHILTFLPTLNSVETSLISQKWRPLWSRVPSLDFNYQLFPPHEHPSHTSQFYVEFVDRALISRLNYPLHTFRLSFLYDEHYRSTVDSWVRSAVARLRARELFLDFFIETDVRDEQKPTYDFPFYVLRDGCVEKLSLTSCDLTLPAKLSTMRFGSIRFICFNHVYLEDQAVKDLLSACPNLEVLEINSCLGPHHLEICSTSLRRLILEFGYIPKQKQTLLVDCPKLCSISIHSCDFEECVLKNASSLVVFHVDFPHRIDGSYRPWSNVVRLLEQAPNVKHLNVQNWWFKFLTSKNTFPESFILHNLKLLVLRTGCTQYDLVGMAALLKLCPNLETLILENPFKMEKDESLPEELLKKPVHFSMPSLKQVKLKAYIGRQCSILKILIEQGVVLEKIVLLIDQVGQNEPLPPIILNRKVSQAWEISGYNTSAAVINGCVEKLSLTRCDLRQPAKLSAMGFGSIGSVIIEDMEMEGSSKITNTRNLNDLPEDLLLHVLTFFPTLNSV</sequence>
<evidence type="ECO:0000259" key="1">
    <source>
        <dbReference type="PROSITE" id="PS50181"/>
    </source>
</evidence>
<evidence type="ECO:0000313" key="2">
    <source>
        <dbReference type="EMBL" id="RXH68091.1"/>
    </source>
</evidence>
<dbReference type="AlphaFoldDB" id="A0A498HG28"/>
<dbReference type="SUPFAM" id="SSF81383">
    <property type="entry name" value="F-box domain"/>
    <property type="match status" value="1"/>
</dbReference>
<dbReference type="InterPro" id="IPR001810">
    <property type="entry name" value="F-box_dom"/>
</dbReference>
<feature type="domain" description="F-box" evidence="1">
    <location>
        <begin position="14"/>
        <end position="64"/>
    </location>
</feature>
<dbReference type="InterPro" id="IPR053781">
    <property type="entry name" value="F-box_AtFBL13-like"/>
</dbReference>
<gene>
    <name evidence="2" type="ORF">DVH24_028238</name>
</gene>
<keyword evidence="3" id="KW-1185">Reference proteome</keyword>
<dbReference type="PROSITE" id="PS50181">
    <property type="entry name" value="FBOX"/>
    <property type="match status" value="1"/>
</dbReference>
<dbReference type="InterPro" id="IPR053197">
    <property type="entry name" value="F-box_SCFL_complex_component"/>
</dbReference>
<accession>A0A498HG28</accession>
<dbReference type="Gene3D" id="1.20.1280.50">
    <property type="match status" value="1"/>
</dbReference>
<proteinExistence type="predicted"/>
<dbReference type="Proteomes" id="UP000290289">
    <property type="component" value="Chromosome 17"/>
</dbReference>
<dbReference type="SMART" id="SM00256">
    <property type="entry name" value="FBOX"/>
    <property type="match status" value="1"/>
</dbReference>
<dbReference type="SUPFAM" id="SSF52047">
    <property type="entry name" value="RNI-like"/>
    <property type="match status" value="1"/>
</dbReference>
<dbReference type="InterPro" id="IPR036047">
    <property type="entry name" value="F-box-like_dom_sf"/>
</dbReference>
<dbReference type="Pfam" id="PF23622">
    <property type="entry name" value="LRR_At1g61320_AtMIF1"/>
    <property type="match status" value="1"/>
</dbReference>